<dbReference type="InterPro" id="IPR036291">
    <property type="entry name" value="NAD(P)-bd_dom_sf"/>
</dbReference>
<dbReference type="NCBIfam" id="NF006119">
    <property type="entry name" value="PRK08264.1-5"/>
    <property type="match status" value="1"/>
</dbReference>
<reference evidence="5" key="1">
    <citation type="journal article" date="2019" name="Int. J. Syst. Evol. Microbiol.">
        <title>The Global Catalogue of Microorganisms (GCM) 10K type strain sequencing project: providing services to taxonomists for standard genome sequencing and annotation.</title>
        <authorList>
            <consortium name="The Broad Institute Genomics Platform"/>
            <consortium name="The Broad Institute Genome Sequencing Center for Infectious Disease"/>
            <person name="Wu L."/>
            <person name="Ma J."/>
        </authorList>
    </citation>
    <scope>NUCLEOTIDE SEQUENCE [LARGE SCALE GENOMIC DNA]</scope>
    <source>
        <strain evidence="5">JCM 19212</strain>
    </source>
</reference>
<name>A0ABP9LT19_9GAMM</name>
<dbReference type="PANTHER" id="PTHR44196:SF1">
    <property type="entry name" value="DEHYDROGENASE_REDUCTASE SDR FAMILY MEMBER 7B"/>
    <property type="match status" value="1"/>
</dbReference>
<dbReference type="EMBL" id="BAABKY010000006">
    <property type="protein sequence ID" value="GAA5082754.1"/>
    <property type="molecule type" value="Genomic_DNA"/>
</dbReference>
<dbReference type="Gene3D" id="3.40.50.720">
    <property type="entry name" value="NAD(P)-binding Rossmann-like Domain"/>
    <property type="match status" value="1"/>
</dbReference>
<accession>A0ABP9LT19</accession>
<dbReference type="Pfam" id="PF00106">
    <property type="entry name" value="adh_short"/>
    <property type="match status" value="1"/>
</dbReference>
<dbReference type="PANTHER" id="PTHR44196">
    <property type="entry name" value="DEHYDROGENASE/REDUCTASE SDR FAMILY MEMBER 7B"/>
    <property type="match status" value="1"/>
</dbReference>
<proteinExistence type="inferred from homology"/>
<evidence type="ECO:0000256" key="1">
    <source>
        <dbReference type="ARBA" id="ARBA00006484"/>
    </source>
</evidence>
<dbReference type="PRINTS" id="PR00081">
    <property type="entry name" value="GDHRDH"/>
</dbReference>
<evidence type="ECO:0000313" key="5">
    <source>
        <dbReference type="Proteomes" id="UP001501083"/>
    </source>
</evidence>
<comment type="caution">
    <text evidence="4">The sequence shown here is derived from an EMBL/GenBank/DDBJ whole genome shotgun (WGS) entry which is preliminary data.</text>
</comment>
<evidence type="ECO:0000256" key="3">
    <source>
        <dbReference type="RuleBase" id="RU000363"/>
    </source>
</evidence>
<keyword evidence="2" id="KW-0560">Oxidoreductase</keyword>
<organism evidence="4 5">
    <name type="scientific">Lysobacter panacisoli</name>
    <dbReference type="NCBI Taxonomy" id="1255263"/>
    <lineage>
        <taxon>Bacteria</taxon>
        <taxon>Pseudomonadati</taxon>
        <taxon>Pseudomonadota</taxon>
        <taxon>Gammaproteobacteria</taxon>
        <taxon>Lysobacterales</taxon>
        <taxon>Lysobacteraceae</taxon>
        <taxon>Lysobacter</taxon>
    </lineage>
</organism>
<dbReference type="PRINTS" id="PR00080">
    <property type="entry name" value="SDRFAMILY"/>
</dbReference>
<sequence>MDIRNAVVLVTGANRGLGRALVDAFRSAGAKKIYAAARDPSSIDAGGGVVPLALDVTSPDSIAVAARTCCDVNVLVNNAGIAQGGQLFSDEGEDKARAEMEVNLFGPWRTTRAFAATLEANGGGAVVNVLSVLSWLSMPGSATYCLSKSAAWSLTNGLRNDLAGQGTQVTAVHVGLMDTDMAAGFDAPKISPREVAEQVVRAVQDGSPEVLADNTSRMVKSSLSGAQAAYLAPPGRE</sequence>
<dbReference type="SUPFAM" id="SSF51735">
    <property type="entry name" value="NAD(P)-binding Rossmann-fold domains"/>
    <property type="match status" value="1"/>
</dbReference>
<dbReference type="RefSeq" id="WP_158983911.1">
    <property type="nucleotide sequence ID" value="NZ_BAABKY010000006.1"/>
</dbReference>
<keyword evidence="5" id="KW-1185">Reference proteome</keyword>
<dbReference type="InterPro" id="IPR002347">
    <property type="entry name" value="SDR_fam"/>
</dbReference>
<evidence type="ECO:0000313" key="4">
    <source>
        <dbReference type="EMBL" id="GAA5082754.1"/>
    </source>
</evidence>
<protein>
    <submittedName>
        <fullName evidence="4">SDR family oxidoreductase</fullName>
    </submittedName>
</protein>
<gene>
    <name evidence="4" type="ORF">GCM10025759_34870</name>
</gene>
<comment type="similarity">
    <text evidence="1 3">Belongs to the short-chain dehydrogenases/reductases (SDR) family.</text>
</comment>
<dbReference type="Proteomes" id="UP001501083">
    <property type="component" value="Unassembled WGS sequence"/>
</dbReference>
<evidence type="ECO:0000256" key="2">
    <source>
        <dbReference type="ARBA" id="ARBA00023002"/>
    </source>
</evidence>